<proteinExistence type="predicted"/>
<evidence type="ECO:0000313" key="3">
    <source>
        <dbReference type="Proteomes" id="UP001494588"/>
    </source>
</evidence>
<gene>
    <name evidence="2" type="ORF">V4C55_43770</name>
</gene>
<dbReference type="Proteomes" id="UP001494588">
    <property type="component" value="Unassembled WGS sequence"/>
</dbReference>
<protein>
    <submittedName>
        <fullName evidence="2">RolB family protein</fullName>
    </submittedName>
</protein>
<comment type="caution">
    <text evidence="2">The sequence shown here is derived from an EMBL/GenBank/DDBJ whole genome shotgun (WGS) entry which is preliminary data.</text>
</comment>
<name>A0ABU9QSV3_9BURK</name>
<dbReference type="Pfam" id="PF02027">
    <property type="entry name" value="RolB_RolC"/>
    <property type="match status" value="1"/>
</dbReference>
<dbReference type="InterPro" id="IPR006064">
    <property type="entry name" value="Glycosidase"/>
</dbReference>
<dbReference type="RefSeq" id="WP_342965500.1">
    <property type="nucleotide sequence ID" value="NZ_CAJHCS010000084.1"/>
</dbReference>
<organism evidence="2 3">
    <name type="scientific">Paraburkholderia sabiae</name>
    <dbReference type="NCBI Taxonomy" id="273251"/>
    <lineage>
        <taxon>Bacteria</taxon>
        <taxon>Pseudomonadati</taxon>
        <taxon>Pseudomonadota</taxon>
        <taxon>Betaproteobacteria</taxon>
        <taxon>Burkholderiales</taxon>
        <taxon>Burkholderiaceae</taxon>
        <taxon>Paraburkholderia</taxon>
    </lineage>
</organism>
<evidence type="ECO:0000313" key="2">
    <source>
        <dbReference type="EMBL" id="MEM5292546.1"/>
    </source>
</evidence>
<accession>A0ABU9QSV3</accession>
<dbReference type="EMBL" id="JAZHGC010000111">
    <property type="protein sequence ID" value="MEM5292546.1"/>
    <property type="molecule type" value="Genomic_DNA"/>
</dbReference>
<sequence>MAEVPPYQRPVWQARTHRTGLISSHIRQEVKDYNDDYLKTLERLQKFWVTRVRDAGCDFDEDVLEEFEDNPCINSPLSAGQLECIQMDGDSAELAYIYLPKSRADACAVNGGLTSVPDWMCFWRDGMKKFVALDIAPTDARSTKNKIVAEYHRMGCSEVDADDIEHVLTIPVTDYMGEDGCVYYRSRPLTFDIIANTPVIPD</sequence>
<keyword evidence="3" id="KW-1185">Reference proteome</keyword>
<feature type="domain" description="Cytokinin glycosidase" evidence="1">
    <location>
        <begin position="23"/>
        <end position="171"/>
    </location>
</feature>
<reference evidence="2 3" key="1">
    <citation type="submission" date="2024-01" db="EMBL/GenBank/DDBJ databases">
        <title>The diversity of rhizobia nodulating Mimosa spp. in eleven states of Brazil covering several biomes is determined by host plant, location, and edaphic factors.</title>
        <authorList>
            <person name="Rouws L."/>
            <person name="Barauna A."/>
            <person name="Beukes C."/>
            <person name="De Faria S.M."/>
            <person name="Gross E."/>
            <person name="Dos Reis Junior F.B."/>
            <person name="Simon M."/>
            <person name="Maluk M."/>
            <person name="Odee D.W."/>
            <person name="Kenicer G."/>
            <person name="Young J.P.W."/>
            <person name="Reis V.M."/>
            <person name="Zilli J."/>
            <person name="James E.K."/>
        </authorList>
    </citation>
    <scope>NUCLEOTIDE SEQUENCE [LARGE SCALE GENOMIC DNA]</scope>
    <source>
        <strain evidence="2 3">JPY77</strain>
    </source>
</reference>
<evidence type="ECO:0000259" key="1">
    <source>
        <dbReference type="Pfam" id="PF02027"/>
    </source>
</evidence>